<dbReference type="InterPro" id="IPR051018">
    <property type="entry name" value="Bacteriophage_GH24"/>
</dbReference>
<comment type="catalytic activity">
    <reaction evidence="1 10 11">
        <text>Hydrolysis of (1-&gt;4)-beta-linkages between N-acetylmuramic acid and N-acetyl-D-glucosamine residues in a peptidoglycan and between N-acetyl-D-glucosamine residues in chitodextrins.</text>
        <dbReference type="EC" id="3.2.1.17"/>
    </reaction>
</comment>
<keyword evidence="4 10" id="KW-0081">Bacteriolytic enzyme</keyword>
<dbReference type="GO" id="GO:0016998">
    <property type="term" value="P:cell wall macromolecule catabolic process"/>
    <property type="evidence" value="ECO:0007669"/>
    <property type="project" value="InterPro"/>
</dbReference>
<evidence type="ECO:0000256" key="7">
    <source>
        <dbReference type="ARBA" id="ARBA00023142"/>
    </source>
</evidence>
<keyword evidence="6 10" id="KW-0204">Cytolysis</keyword>
<dbReference type="GO" id="GO:0009253">
    <property type="term" value="P:peptidoglycan catabolic process"/>
    <property type="evidence" value="ECO:0007669"/>
    <property type="project" value="UniProtKB-UniRule"/>
</dbReference>
<protein>
    <recommendedName>
        <fullName evidence="10">Endolysin</fullName>
        <ecNumber evidence="10">3.2.1.17</ecNumber>
    </recommendedName>
    <alternativeName>
        <fullName evidence="10">Lysis protein</fullName>
    </alternativeName>
    <alternativeName>
        <fullName evidence="10">Lysozyme</fullName>
    </alternativeName>
    <alternativeName>
        <fullName evidence="10">Muramidase</fullName>
    </alternativeName>
</protein>
<dbReference type="EMBL" id="LR796358">
    <property type="protein sequence ID" value="CAB4138825.1"/>
    <property type="molecule type" value="Genomic_DNA"/>
</dbReference>
<keyword evidence="8 10" id="KW-1035">Host cytoplasm</keyword>
<keyword evidence="2 10" id="KW-0929">Antimicrobial</keyword>
<dbReference type="InterPro" id="IPR023347">
    <property type="entry name" value="Lysozyme_dom_sf"/>
</dbReference>
<comment type="function">
    <text evidence="10">Endolysin with lysozyme activity that degrades host peptidoglycans and participates with the holin and spanin proteins in the sequential events which lead to the programmed host cell lysis releasing the mature viral particles. Once the holin has permeabilized the host cell membrane, the endolysin can reach the periplasm and break down the peptidoglycan layer.</text>
</comment>
<evidence type="ECO:0000256" key="11">
    <source>
        <dbReference type="RuleBase" id="RU003788"/>
    </source>
</evidence>
<dbReference type="CDD" id="cd00737">
    <property type="entry name" value="lyz_endolysin_autolysin"/>
    <property type="match status" value="1"/>
</dbReference>
<evidence type="ECO:0000256" key="1">
    <source>
        <dbReference type="ARBA" id="ARBA00000632"/>
    </source>
</evidence>
<keyword evidence="9 10" id="KW-0326">Glycosidase</keyword>
<keyword evidence="7 10" id="KW-0578">Host cell lysis by virus</keyword>
<evidence type="ECO:0000256" key="4">
    <source>
        <dbReference type="ARBA" id="ARBA00022638"/>
    </source>
</evidence>
<keyword evidence="5 10" id="KW-0378">Hydrolase</keyword>
<gene>
    <name evidence="12" type="ORF">UFOVP343_5</name>
</gene>
<dbReference type="PANTHER" id="PTHR38107">
    <property type="match status" value="1"/>
</dbReference>
<dbReference type="GO" id="GO:0042742">
    <property type="term" value="P:defense response to bacterium"/>
    <property type="evidence" value="ECO:0007669"/>
    <property type="project" value="UniProtKB-KW"/>
</dbReference>
<dbReference type="InterPro" id="IPR034690">
    <property type="entry name" value="Endolysin_T4_type"/>
</dbReference>
<dbReference type="Gene3D" id="1.10.530.40">
    <property type="match status" value="1"/>
</dbReference>
<evidence type="ECO:0000256" key="10">
    <source>
        <dbReference type="HAMAP-Rule" id="MF_04110"/>
    </source>
</evidence>
<comment type="similarity">
    <text evidence="10 11">Belongs to the glycosyl hydrolase 24 family.</text>
</comment>
<evidence type="ECO:0000256" key="6">
    <source>
        <dbReference type="ARBA" id="ARBA00022852"/>
    </source>
</evidence>
<comment type="caution">
    <text evidence="10">Lacks conserved residue(s) required for the propagation of feature annotation.</text>
</comment>
<keyword evidence="3 10" id="KW-1188">Viral release from host cell</keyword>
<comment type="subcellular location">
    <subcellularLocation>
        <location evidence="10">Host cytoplasm</location>
    </subcellularLocation>
    <text evidence="10">The endolysin is cytoplasmic, but can reach the periplasmic space with the help of the holins which disrupt the host cell membrane.</text>
</comment>
<organism evidence="12">
    <name type="scientific">uncultured Caudovirales phage</name>
    <dbReference type="NCBI Taxonomy" id="2100421"/>
    <lineage>
        <taxon>Viruses</taxon>
        <taxon>Duplodnaviria</taxon>
        <taxon>Heunggongvirae</taxon>
        <taxon>Uroviricota</taxon>
        <taxon>Caudoviricetes</taxon>
        <taxon>Peduoviridae</taxon>
        <taxon>Maltschvirus</taxon>
        <taxon>Maltschvirus maltsch</taxon>
    </lineage>
</organism>
<evidence type="ECO:0000256" key="8">
    <source>
        <dbReference type="ARBA" id="ARBA00023200"/>
    </source>
</evidence>
<proteinExistence type="inferred from homology"/>
<evidence type="ECO:0000256" key="5">
    <source>
        <dbReference type="ARBA" id="ARBA00022801"/>
    </source>
</evidence>
<sequence length="140" mass="15863">MKVHNIDIIKKHEGLRLEAYLPTPNDVWTIGYGHTHTTEKGMKITAGQAESLLRKDILWVEKAVNKLVVVPLTQNQFDALSSLVFNIGEGGFSTSTLLRLLNSGDYEGAANQFLRWNKQKGRVLNGLTKRREEERKLFLS</sequence>
<dbReference type="GO" id="GO:0030430">
    <property type="term" value="C:host cell cytoplasm"/>
    <property type="evidence" value="ECO:0007669"/>
    <property type="project" value="UniProtKB-SubCell"/>
</dbReference>
<evidence type="ECO:0000313" key="12">
    <source>
        <dbReference type="EMBL" id="CAB4138825.1"/>
    </source>
</evidence>
<dbReference type="SUPFAM" id="SSF53955">
    <property type="entry name" value="Lysozyme-like"/>
    <property type="match status" value="1"/>
</dbReference>
<dbReference type="InterPro" id="IPR023346">
    <property type="entry name" value="Lysozyme-like_dom_sf"/>
</dbReference>
<comment type="caution">
    <text evidence="10">Lacks the conserved Asp active site.</text>
</comment>
<dbReference type="EC" id="3.2.1.17" evidence="10"/>
<feature type="active site" description="Proton donor/acceptor" evidence="10">
    <location>
        <position position="13"/>
    </location>
</feature>
<dbReference type="GO" id="GO:0003796">
    <property type="term" value="F:lysozyme activity"/>
    <property type="evidence" value="ECO:0007669"/>
    <property type="project" value="UniProtKB-UniRule"/>
</dbReference>
<accession>A0A6J5LWG2</accession>
<dbReference type="GO" id="GO:0044659">
    <property type="term" value="P:viral release from host cell by cytolysis"/>
    <property type="evidence" value="ECO:0007669"/>
    <property type="project" value="UniProtKB-UniRule"/>
</dbReference>
<dbReference type="InterPro" id="IPR002196">
    <property type="entry name" value="Glyco_hydro_24"/>
</dbReference>
<name>A0A6J5LWG2_9CAUD</name>
<evidence type="ECO:0000256" key="9">
    <source>
        <dbReference type="ARBA" id="ARBA00023295"/>
    </source>
</evidence>
<dbReference type="Pfam" id="PF00959">
    <property type="entry name" value="Phage_lysozyme"/>
    <property type="match status" value="1"/>
</dbReference>
<evidence type="ECO:0000256" key="3">
    <source>
        <dbReference type="ARBA" id="ARBA00022612"/>
    </source>
</evidence>
<dbReference type="InterPro" id="IPR033907">
    <property type="entry name" value="Endolysin_autolysin"/>
</dbReference>
<reference evidence="12" key="1">
    <citation type="submission" date="2020-04" db="EMBL/GenBank/DDBJ databases">
        <authorList>
            <person name="Chiriac C."/>
            <person name="Salcher M."/>
            <person name="Ghai R."/>
            <person name="Kavagutti S V."/>
        </authorList>
    </citation>
    <scope>NUCLEOTIDE SEQUENCE</scope>
</reference>
<dbReference type="PANTHER" id="PTHR38107:SF3">
    <property type="entry name" value="LYSOZYME RRRD-RELATED"/>
    <property type="match status" value="1"/>
</dbReference>
<evidence type="ECO:0000256" key="2">
    <source>
        <dbReference type="ARBA" id="ARBA00022529"/>
    </source>
</evidence>
<dbReference type="HAMAP" id="MF_04110">
    <property type="entry name" value="ENDOLYSIN_T4"/>
    <property type="match status" value="1"/>
</dbReference>